<name>A0A2W7TYV1_9FLAO</name>
<reference evidence="1 2" key="1">
    <citation type="submission" date="2018-06" db="EMBL/GenBank/DDBJ databases">
        <title>Flavobacterium sp IMCC34762, genome.</title>
        <authorList>
            <person name="Joung Y."/>
            <person name="Cho J."/>
            <person name="Song J."/>
        </authorList>
    </citation>
    <scope>NUCLEOTIDE SEQUENCE [LARGE SCALE GENOMIC DNA]</scope>
    <source>
        <strain evidence="1 2">IMCC34762</strain>
    </source>
</reference>
<dbReference type="AlphaFoldDB" id="A0A2W7TYV1"/>
<dbReference type="EMBL" id="QKXH01000004">
    <property type="protein sequence ID" value="PZX93990.1"/>
    <property type="molecule type" value="Genomic_DNA"/>
</dbReference>
<dbReference type="Proteomes" id="UP000249177">
    <property type="component" value="Unassembled WGS sequence"/>
</dbReference>
<gene>
    <name evidence="1" type="ORF">DOS84_08590</name>
</gene>
<protein>
    <recommendedName>
        <fullName evidence="3">Lipoprotein</fullName>
    </recommendedName>
</protein>
<evidence type="ECO:0000313" key="1">
    <source>
        <dbReference type="EMBL" id="PZX93990.1"/>
    </source>
</evidence>
<accession>A0A2W7TYV1</accession>
<comment type="caution">
    <text evidence="1">The sequence shown here is derived from an EMBL/GenBank/DDBJ whole genome shotgun (WGS) entry which is preliminary data.</text>
</comment>
<evidence type="ECO:0008006" key="3">
    <source>
        <dbReference type="Google" id="ProtNLM"/>
    </source>
</evidence>
<dbReference type="OrthoDB" id="1346014at2"/>
<keyword evidence="2" id="KW-1185">Reference proteome</keyword>
<organism evidence="1 2">
    <name type="scientific">Flavobacterium aquariorum</name>
    <dbReference type="NCBI Taxonomy" id="2217670"/>
    <lineage>
        <taxon>Bacteria</taxon>
        <taxon>Pseudomonadati</taxon>
        <taxon>Bacteroidota</taxon>
        <taxon>Flavobacteriia</taxon>
        <taxon>Flavobacteriales</taxon>
        <taxon>Flavobacteriaceae</taxon>
        <taxon>Flavobacterium</taxon>
    </lineage>
</organism>
<sequence length="234" mass="26369">MKNFKIIFSFIFLALLISCGKNEPEEEEAETNYTQTSNITTDTPAMNAENAVSNTEIENAETEDTDIDSGLASAIQRQIPKSQTSNKNTQNNSNNQDQIIVTIATPIAENAEAIVNTPLRNLLRNAQFGKSYTKKELIEEYKFPKEAVDLIKHVTCVGPNKLYFNWGSTWLVEKVSDAEFENDTMIFTFKKNKTYVSGGAIGIKYNKKIYTELILNNGSAYIPTVKGYHWEINK</sequence>
<evidence type="ECO:0000313" key="2">
    <source>
        <dbReference type="Proteomes" id="UP000249177"/>
    </source>
</evidence>
<dbReference type="RefSeq" id="WP_111409705.1">
    <property type="nucleotide sequence ID" value="NZ_QKXH01000004.1"/>
</dbReference>
<proteinExistence type="predicted"/>
<dbReference type="PROSITE" id="PS51257">
    <property type="entry name" value="PROKAR_LIPOPROTEIN"/>
    <property type="match status" value="1"/>
</dbReference>